<accession>A0A559KDZ2</accession>
<evidence type="ECO:0000313" key="1">
    <source>
        <dbReference type="EMBL" id="TVY10355.1"/>
    </source>
</evidence>
<dbReference type="Proteomes" id="UP000317036">
    <property type="component" value="Unassembled WGS sequence"/>
</dbReference>
<dbReference type="Pfam" id="PF11553">
    <property type="entry name" value="DUF3231"/>
    <property type="match status" value="1"/>
</dbReference>
<dbReference type="OrthoDB" id="1799293at2"/>
<reference evidence="1 2" key="1">
    <citation type="submission" date="2019-07" db="EMBL/GenBank/DDBJ databases">
        <authorList>
            <person name="Kim J."/>
        </authorList>
    </citation>
    <scope>NUCLEOTIDE SEQUENCE [LARGE SCALE GENOMIC DNA]</scope>
    <source>
        <strain evidence="1 2">JC52</strain>
    </source>
</reference>
<dbReference type="InterPro" id="IPR021617">
    <property type="entry name" value="DUF3231"/>
</dbReference>
<sequence length="48" mass="5409">MRSDLARYTGVIAKSISLAEDRANILIENGWLEQPPQAAVERKQLTRV</sequence>
<gene>
    <name evidence="1" type="ORF">FPZ49_08110</name>
</gene>
<proteinExistence type="predicted"/>
<evidence type="ECO:0000313" key="2">
    <source>
        <dbReference type="Proteomes" id="UP000317036"/>
    </source>
</evidence>
<keyword evidence="2" id="KW-1185">Reference proteome</keyword>
<comment type="caution">
    <text evidence="1">The sequence shown here is derived from an EMBL/GenBank/DDBJ whole genome shotgun (WGS) entry which is preliminary data.</text>
</comment>
<organism evidence="1 2">
    <name type="scientific">Paenibacillus cremeus</name>
    <dbReference type="NCBI Taxonomy" id="2163881"/>
    <lineage>
        <taxon>Bacteria</taxon>
        <taxon>Bacillati</taxon>
        <taxon>Bacillota</taxon>
        <taxon>Bacilli</taxon>
        <taxon>Bacillales</taxon>
        <taxon>Paenibacillaceae</taxon>
        <taxon>Paenibacillus</taxon>
    </lineage>
</organism>
<dbReference type="AlphaFoldDB" id="A0A559KDZ2"/>
<dbReference type="EMBL" id="VNJI01000008">
    <property type="protein sequence ID" value="TVY10355.1"/>
    <property type="molecule type" value="Genomic_DNA"/>
</dbReference>
<name>A0A559KDZ2_9BACL</name>
<protein>
    <submittedName>
        <fullName evidence="1">DUF3231 family protein</fullName>
    </submittedName>
</protein>